<evidence type="ECO:0000256" key="2">
    <source>
        <dbReference type="ARBA" id="ARBA00022475"/>
    </source>
</evidence>
<evidence type="ECO:0000256" key="3">
    <source>
        <dbReference type="ARBA" id="ARBA00022692"/>
    </source>
</evidence>
<evidence type="ECO:0000313" key="8">
    <source>
        <dbReference type="Proteomes" id="UP001140076"/>
    </source>
</evidence>
<evidence type="ECO:0000313" key="7">
    <source>
        <dbReference type="EMBL" id="MDA0563308.1"/>
    </source>
</evidence>
<evidence type="ECO:0000256" key="1">
    <source>
        <dbReference type="ARBA" id="ARBA00004651"/>
    </source>
</evidence>
<dbReference type="AlphaFoldDB" id="A0A9X3SC69"/>
<keyword evidence="2" id="KW-1003">Cell membrane</keyword>
<organism evidence="7 8">
    <name type="scientific">Streptomonospora mangrovi</name>
    <dbReference type="NCBI Taxonomy" id="2883123"/>
    <lineage>
        <taxon>Bacteria</taxon>
        <taxon>Bacillati</taxon>
        <taxon>Actinomycetota</taxon>
        <taxon>Actinomycetes</taxon>
        <taxon>Streptosporangiales</taxon>
        <taxon>Nocardiopsidaceae</taxon>
        <taxon>Streptomonospora</taxon>
    </lineage>
</organism>
<name>A0A9X3SC69_9ACTN</name>
<feature type="transmembrane region" description="Helical" evidence="6">
    <location>
        <begin position="37"/>
        <end position="61"/>
    </location>
</feature>
<protein>
    <submittedName>
        <fullName evidence="7">LysE family translocator</fullName>
    </submittedName>
</protein>
<feature type="transmembrane region" description="Helical" evidence="6">
    <location>
        <begin position="144"/>
        <end position="166"/>
    </location>
</feature>
<evidence type="ECO:0000256" key="6">
    <source>
        <dbReference type="SAM" id="Phobius"/>
    </source>
</evidence>
<dbReference type="Pfam" id="PF01810">
    <property type="entry name" value="LysE"/>
    <property type="match status" value="1"/>
</dbReference>
<dbReference type="PANTHER" id="PTHR30086">
    <property type="entry name" value="ARGININE EXPORTER PROTEIN ARGO"/>
    <property type="match status" value="1"/>
</dbReference>
<keyword evidence="4 6" id="KW-1133">Transmembrane helix</keyword>
<dbReference type="GO" id="GO:0005886">
    <property type="term" value="C:plasma membrane"/>
    <property type="evidence" value="ECO:0007669"/>
    <property type="project" value="UniProtKB-SubCell"/>
</dbReference>
<feature type="transmembrane region" description="Helical" evidence="6">
    <location>
        <begin position="187"/>
        <end position="205"/>
    </location>
</feature>
<comment type="caution">
    <text evidence="7">The sequence shown here is derived from an EMBL/GenBank/DDBJ whole genome shotgun (WGS) entry which is preliminary data.</text>
</comment>
<proteinExistence type="predicted"/>
<reference evidence="7" key="1">
    <citation type="submission" date="2021-10" db="EMBL/GenBank/DDBJ databases">
        <title>Streptomonospora sp. nov., isolated from mangrove soil.</title>
        <authorList>
            <person name="Chen X."/>
            <person name="Ge X."/>
            <person name="Liu W."/>
        </authorList>
    </citation>
    <scope>NUCLEOTIDE SEQUENCE</scope>
    <source>
        <strain evidence="7">S1-112</strain>
    </source>
</reference>
<dbReference type="GO" id="GO:0015171">
    <property type="term" value="F:amino acid transmembrane transporter activity"/>
    <property type="evidence" value="ECO:0007669"/>
    <property type="project" value="TreeGrafter"/>
</dbReference>
<dbReference type="InterPro" id="IPR001123">
    <property type="entry name" value="LeuE-type"/>
</dbReference>
<feature type="transmembrane region" description="Helical" evidence="6">
    <location>
        <begin position="68"/>
        <end position="90"/>
    </location>
</feature>
<evidence type="ECO:0000256" key="5">
    <source>
        <dbReference type="ARBA" id="ARBA00023136"/>
    </source>
</evidence>
<gene>
    <name evidence="7" type="ORF">LG943_03025</name>
</gene>
<dbReference type="RefSeq" id="WP_270070602.1">
    <property type="nucleotide sequence ID" value="NZ_JAJAQC010000004.1"/>
</dbReference>
<dbReference type="EMBL" id="JAJAQC010000004">
    <property type="protein sequence ID" value="MDA0563308.1"/>
    <property type="molecule type" value="Genomic_DNA"/>
</dbReference>
<comment type="subcellular location">
    <subcellularLocation>
        <location evidence="1">Cell membrane</location>
        <topology evidence="1">Multi-pass membrane protein</topology>
    </subcellularLocation>
</comment>
<evidence type="ECO:0000256" key="4">
    <source>
        <dbReference type="ARBA" id="ARBA00022989"/>
    </source>
</evidence>
<accession>A0A9X3SC69</accession>
<keyword evidence="5 6" id="KW-0472">Membrane</keyword>
<keyword evidence="3 6" id="KW-0812">Transmembrane</keyword>
<keyword evidence="8" id="KW-1185">Reference proteome</keyword>
<sequence>MDAGAVVAFQTVSLLLVCVPGADWAFAVSAGLRHNAVAPAVAGLVVGYLGYTALVAAGVGAVIARSPLLLAALTWAGAAYLIWLGAASLLRPAAAPTAGDTAAAGGGRRALAQGIGVTWLNPKALLLYLALLPQFADPADPWPMAAQIGLLGALHTLNCGVVYFGVGTLARLVLRTRPAAARAVSRLAGAAMVVIGALLLVERLVG</sequence>
<dbReference type="PANTHER" id="PTHR30086:SF20">
    <property type="entry name" value="ARGININE EXPORTER PROTEIN ARGO-RELATED"/>
    <property type="match status" value="1"/>
</dbReference>
<dbReference type="Proteomes" id="UP001140076">
    <property type="component" value="Unassembled WGS sequence"/>
</dbReference>